<evidence type="ECO:0000256" key="1">
    <source>
        <dbReference type="SAM" id="Phobius"/>
    </source>
</evidence>
<evidence type="ECO:0000313" key="2">
    <source>
        <dbReference type="EMBL" id="CCM01504.1"/>
    </source>
</evidence>
<accession>J4H2G9</accession>
<sequence>MKDRNTDPTIPGGFIKTKVTGSVEPVTAFVVDIYITATLTWLLRKETSGYKS</sequence>
<name>J4H2G9_9APHY</name>
<gene>
    <name evidence="2" type="ORF">FIBRA_03560</name>
</gene>
<evidence type="ECO:0000313" key="3">
    <source>
        <dbReference type="Proteomes" id="UP000006352"/>
    </source>
</evidence>
<dbReference type="InParanoid" id="J4H2G9"/>
<proteinExistence type="predicted"/>
<dbReference type="AlphaFoldDB" id="J4H2G9"/>
<dbReference type="OrthoDB" id="3063206at2759"/>
<dbReference type="EMBL" id="HE797035">
    <property type="protein sequence ID" value="CCM01504.1"/>
    <property type="molecule type" value="Genomic_DNA"/>
</dbReference>
<keyword evidence="1" id="KW-0472">Membrane</keyword>
<keyword evidence="3" id="KW-1185">Reference proteome</keyword>
<keyword evidence="1" id="KW-1133">Transmembrane helix</keyword>
<protein>
    <submittedName>
        <fullName evidence="2">Uncharacterized protein</fullName>
    </submittedName>
</protein>
<keyword evidence="1" id="KW-0812">Transmembrane</keyword>
<reference evidence="2 3" key="1">
    <citation type="journal article" date="2012" name="Appl. Environ. Microbiol.">
        <title>Short-read sequencing for genomic analysis of the brown rot fungus Fibroporia radiculosa.</title>
        <authorList>
            <person name="Tang J.D."/>
            <person name="Perkins A.D."/>
            <person name="Sonstegard T.S."/>
            <person name="Schroeder S.G."/>
            <person name="Burgess S.C."/>
            <person name="Diehl S.V."/>
        </authorList>
    </citation>
    <scope>NUCLEOTIDE SEQUENCE [LARGE SCALE GENOMIC DNA]</scope>
    <source>
        <strain evidence="2 3">TFFH 294</strain>
    </source>
</reference>
<dbReference type="Proteomes" id="UP000006352">
    <property type="component" value="Unassembled WGS sequence"/>
</dbReference>
<organism evidence="2 3">
    <name type="scientific">Fibroporia radiculosa</name>
    <dbReference type="NCBI Taxonomy" id="599839"/>
    <lineage>
        <taxon>Eukaryota</taxon>
        <taxon>Fungi</taxon>
        <taxon>Dikarya</taxon>
        <taxon>Basidiomycota</taxon>
        <taxon>Agaricomycotina</taxon>
        <taxon>Agaricomycetes</taxon>
        <taxon>Polyporales</taxon>
        <taxon>Fibroporiaceae</taxon>
        <taxon>Fibroporia</taxon>
    </lineage>
</organism>
<dbReference type="RefSeq" id="XP_012180787.1">
    <property type="nucleotide sequence ID" value="XM_012325397.1"/>
</dbReference>
<dbReference type="GeneID" id="24096415"/>
<feature type="transmembrane region" description="Helical" evidence="1">
    <location>
        <begin position="26"/>
        <end position="43"/>
    </location>
</feature>
<dbReference type="HOGENOM" id="CLU_3087229_0_0_1"/>